<sequence>MGEIDKVLCAVTRDGYVYFATLDASNTLYLILSKKYPRSIDEAEWTVSEHRPLQNVPIRWSEDVSCSVGENGKFMIMALLKNTVDGRNSSQPSWFWGATSDIVTSGKSDAVLDWDVMSLPFRCEASDTCSHQILPGYRPSFVHAVHQKSNDTTWLSTYDGGTFPKYTSFSATDMPFKRDGLVAYHDRDLVRVELDLATDVTAPILTRVSIQKFLTNHTGIPSATRSSWTDSEVGLSSACVVPEARFGRHVGVDDDILYIWCQEPDSNRNAIYLYKPGMSESHHSLLLVTKFNVSGAPFQTFLPIPAGPGDLSTLPSSPWWFSWAILIRNNSIYSLGSASSPTTAWSGTGGSLTIKAAGFTYGHKEVHSLSMSNNASTREPNFIYALKRRPMEAAFFFGFIVIIFILAIIALVRYFRRRGKPALESPPSFEEAINDATQQQRPASITSCDSLPQYTERPSSRELPREEHEEHEMQAVQAVQTVP</sequence>
<dbReference type="EMBL" id="JAAAJB010001024">
    <property type="protein sequence ID" value="KAG0249329.1"/>
    <property type="molecule type" value="Genomic_DNA"/>
</dbReference>
<evidence type="ECO:0000313" key="3">
    <source>
        <dbReference type="EMBL" id="KAG0249329.1"/>
    </source>
</evidence>
<protein>
    <submittedName>
        <fullName evidence="3">Uncharacterized protein</fullName>
    </submittedName>
</protein>
<name>A0A9P6TVS7_9FUNG</name>
<keyword evidence="2" id="KW-0812">Transmembrane</keyword>
<keyword evidence="2" id="KW-1133">Transmembrane helix</keyword>
<feature type="compositionally biased region" description="Basic and acidic residues" evidence="1">
    <location>
        <begin position="458"/>
        <end position="473"/>
    </location>
</feature>
<feature type="transmembrane region" description="Helical" evidence="2">
    <location>
        <begin position="393"/>
        <end position="415"/>
    </location>
</feature>
<reference evidence="3" key="1">
    <citation type="journal article" date="2020" name="Fungal Divers.">
        <title>Resolving the Mortierellaceae phylogeny through synthesis of multi-gene phylogenetics and phylogenomics.</title>
        <authorList>
            <person name="Vandepol N."/>
            <person name="Liber J."/>
            <person name="Desiro A."/>
            <person name="Na H."/>
            <person name="Kennedy M."/>
            <person name="Barry K."/>
            <person name="Grigoriev I.V."/>
            <person name="Miller A.N."/>
            <person name="O'Donnell K."/>
            <person name="Stajich J.E."/>
            <person name="Bonito G."/>
        </authorList>
    </citation>
    <scope>NUCLEOTIDE SEQUENCE</scope>
    <source>
        <strain evidence="3">BC1065</strain>
    </source>
</reference>
<evidence type="ECO:0000256" key="2">
    <source>
        <dbReference type="SAM" id="Phobius"/>
    </source>
</evidence>
<evidence type="ECO:0000256" key="1">
    <source>
        <dbReference type="SAM" id="MobiDB-lite"/>
    </source>
</evidence>
<gene>
    <name evidence="3" type="ORF">DFQ27_000210</name>
</gene>
<proteinExistence type="predicted"/>
<comment type="caution">
    <text evidence="3">The sequence shown here is derived from an EMBL/GenBank/DDBJ whole genome shotgun (WGS) entry which is preliminary data.</text>
</comment>
<feature type="region of interest" description="Disordered" evidence="1">
    <location>
        <begin position="423"/>
        <end position="483"/>
    </location>
</feature>
<keyword evidence="2" id="KW-0472">Membrane</keyword>
<accession>A0A9P6TVS7</accession>
<keyword evidence="4" id="KW-1185">Reference proteome</keyword>
<dbReference type="AlphaFoldDB" id="A0A9P6TVS7"/>
<dbReference type="Proteomes" id="UP000807716">
    <property type="component" value="Unassembled WGS sequence"/>
</dbReference>
<organism evidence="3 4">
    <name type="scientific">Actinomortierella ambigua</name>
    <dbReference type="NCBI Taxonomy" id="1343610"/>
    <lineage>
        <taxon>Eukaryota</taxon>
        <taxon>Fungi</taxon>
        <taxon>Fungi incertae sedis</taxon>
        <taxon>Mucoromycota</taxon>
        <taxon>Mortierellomycotina</taxon>
        <taxon>Mortierellomycetes</taxon>
        <taxon>Mortierellales</taxon>
        <taxon>Mortierellaceae</taxon>
        <taxon>Actinomortierella</taxon>
    </lineage>
</organism>
<feature type="compositionally biased region" description="Polar residues" evidence="1">
    <location>
        <begin position="435"/>
        <end position="453"/>
    </location>
</feature>
<dbReference type="OrthoDB" id="10599942at2759"/>
<evidence type="ECO:0000313" key="4">
    <source>
        <dbReference type="Proteomes" id="UP000807716"/>
    </source>
</evidence>